<dbReference type="OrthoDB" id="10415274at2759"/>
<feature type="region of interest" description="Disordered" evidence="1">
    <location>
        <begin position="1"/>
        <end position="46"/>
    </location>
</feature>
<evidence type="ECO:0000313" key="2">
    <source>
        <dbReference type="EMBL" id="OJJ84557.1"/>
    </source>
</evidence>
<gene>
    <name evidence="2" type="ORF">ASPGLDRAFT_35057</name>
</gene>
<feature type="region of interest" description="Disordered" evidence="1">
    <location>
        <begin position="116"/>
        <end position="137"/>
    </location>
</feature>
<name>A0A1L9VKV8_ASPGL</name>
<feature type="compositionally biased region" description="Basic and acidic residues" evidence="1">
    <location>
        <begin position="8"/>
        <end position="20"/>
    </location>
</feature>
<dbReference type="Proteomes" id="UP000184300">
    <property type="component" value="Unassembled WGS sequence"/>
</dbReference>
<organism evidence="2 3">
    <name type="scientific">Aspergillus glaucus CBS 516.65</name>
    <dbReference type="NCBI Taxonomy" id="1160497"/>
    <lineage>
        <taxon>Eukaryota</taxon>
        <taxon>Fungi</taxon>
        <taxon>Dikarya</taxon>
        <taxon>Ascomycota</taxon>
        <taxon>Pezizomycotina</taxon>
        <taxon>Eurotiomycetes</taxon>
        <taxon>Eurotiomycetidae</taxon>
        <taxon>Eurotiales</taxon>
        <taxon>Aspergillaceae</taxon>
        <taxon>Aspergillus</taxon>
        <taxon>Aspergillus subgen. Aspergillus</taxon>
    </lineage>
</organism>
<dbReference type="GeneID" id="34460762"/>
<proteinExistence type="predicted"/>
<reference evidence="3" key="1">
    <citation type="journal article" date="2017" name="Genome Biol.">
        <title>Comparative genomics reveals high biological diversity and specific adaptations in the industrially and medically important fungal genus Aspergillus.</title>
        <authorList>
            <person name="de Vries R.P."/>
            <person name="Riley R."/>
            <person name="Wiebenga A."/>
            <person name="Aguilar-Osorio G."/>
            <person name="Amillis S."/>
            <person name="Uchima C.A."/>
            <person name="Anderluh G."/>
            <person name="Asadollahi M."/>
            <person name="Askin M."/>
            <person name="Barry K."/>
            <person name="Battaglia E."/>
            <person name="Bayram O."/>
            <person name="Benocci T."/>
            <person name="Braus-Stromeyer S.A."/>
            <person name="Caldana C."/>
            <person name="Canovas D."/>
            <person name="Cerqueira G.C."/>
            <person name="Chen F."/>
            <person name="Chen W."/>
            <person name="Choi C."/>
            <person name="Clum A."/>
            <person name="Dos Santos R.A."/>
            <person name="Damasio A.R."/>
            <person name="Diallinas G."/>
            <person name="Emri T."/>
            <person name="Fekete E."/>
            <person name="Flipphi M."/>
            <person name="Freyberg S."/>
            <person name="Gallo A."/>
            <person name="Gournas C."/>
            <person name="Habgood R."/>
            <person name="Hainaut M."/>
            <person name="Harispe M.L."/>
            <person name="Henrissat B."/>
            <person name="Hilden K.S."/>
            <person name="Hope R."/>
            <person name="Hossain A."/>
            <person name="Karabika E."/>
            <person name="Karaffa L."/>
            <person name="Karanyi Z."/>
            <person name="Krasevec N."/>
            <person name="Kuo A."/>
            <person name="Kusch H."/>
            <person name="LaButti K."/>
            <person name="Lagendijk E.L."/>
            <person name="Lapidus A."/>
            <person name="Levasseur A."/>
            <person name="Lindquist E."/>
            <person name="Lipzen A."/>
            <person name="Logrieco A.F."/>
            <person name="MacCabe A."/>
            <person name="Maekelae M.R."/>
            <person name="Malavazi I."/>
            <person name="Melin P."/>
            <person name="Meyer V."/>
            <person name="Mielnichuk N."/>
            <person name="Miskei M."/>
            <person name="Molnar A.P."/>
            <person name="Mule G."/>
            <person name="Ngan C.Y."/>
            <person name="Orejas M."/>
            <person name="Orosz E."/>
            <person name="Ouedraogo J.P."/>
            <person name="Overkamp K.M."/>
            <person name="Park H.-S."/>
            <person name="Perrone G."/>
            <person name="Piumi F."/>
            <person name="Punt P.J."/>
            <person name="Ram A.F."/>
            <person name="Ramon A."/>
            <person name="Rauscher S."/>
            <person name="Record E."/>
            <person name="Riano-Pachon D.M."/>
            <person name="Robert V."/>
            <person name="Roehrig J."/>
            <person name="Ruller R."/>
            <person name="Salamov A."/>
            <person name="Salih N.S."/>
            <person name="Samson R.A."/>
            <person name="Sandor E."/>
            <person name="Sanguinetti M."/>
            <person name="Schuetze T."/>
            <person name="Sepcic K."/>
            <person name="Shelest E."/>
            <person name="Sherlock G."/>
            <person name="Sophianopoulou V."/>
            <person name="Squina F.M."/>
            <person name="Sun H."/>
            <person name="Susca A."/>
            <person name="Todd R.B."/>
            <person name="Tsang A."/>
            <person name="Unkles S.E."/>
            <person name="van de Wiele N."/>
            <person name="van Rossen-Uffink D."/>
            <person name="Oliveira J.V."/>
            <person name="Vesth T.C."/>
            <person name="Visser J."/>
            <person name="Yu J.-H."/>
            <person name="Zhou M."/>
            <person name="Andersen M.R."/>
            <person name="Archer D.B."/>
            <person name="Baker S.E."/>
            <person name="Benoit I."/>
            <person name="Brakhage A.A."/>
            <person name="Braus G.H."/>
            <person name="Fischer R."/>
            <person name="Frisvad J.C."/>
            <person name="Goldman G.H."/>
            <person name="Houbraken J."/>
            <person name="Oakley B."/>
            <person name="Pocsi I."/>
            <person name="Scazzocchio C."/>
            <person name="Seiboth B."/>
            <person name="vanKuyk P.A."/>
            <person name="Wortman J."/>
            <person name="Dyer P.S."/>
            <person name="Grigoriev I.V."/>
        </authorList>
    </citation>
    <scope>NUCLEOTIDE SEQUENCE [LARGE SCALE GENOMIC DNA]</scope>
    <source>
        <strain evidence="3">CBS 516.65</strain>
    </source>
</reference>
<feature type="region of interest" description="Disordered" evidence="1">
    <location>
        <begin position="66"/>
        <end position="97"/>
    </location>
</feature>
<feature type="compositionally biased region" description="Polar residues" evidence="1">
    <location>
        <begin position="73"/>
        <end position="90"/>
    </location>
</feature>
<evidence type="ECO:0000313" key="3">
    <source>
        <dbReference type="Proteomes" id="UP000184300"/>
    </source>
</evidence>
<dbReference type="RefSeq" id="XP_022401255.1">
    <property type="nucleotide sequence ID" value="XM_022544501.1"/>
</dbReference>
<protein>
    <submittedName>
        <fullName evidence="2">Uncharacterized protein</fullName>
    </submittedName>
</protein>
<dbReference type="EMBL" id="KV878896">
    <property type="protein sequence ID" value="OJJ84557.1"/>
    <property type="molecule type" value="Genomic_DNA"/>
</dbReference>
<dbReference type="VEuPathDB" id="FungiDB:ASPGLDRAFT_35057"/>
<evidence type="ECO:0000256" key="1">
    <source>
        <dbReference type="SAM" id="MobiDB-lite"/>
    </source>
</evidence>
<accession>A0A1L9VKV8</accession>
<dbReference type="AlphaFoldDB" id="A0A1L9VKV8"/>
<keyword evidence="3" id="KW-1185">Reference proteome</keyword>
<feature type="compositionally biased region" description="Low complexity" evidence="1">
    <location>
        <begin position="116"/>
        <end position="135"/>
    </location>
</feature>
<feature type="compositionally biased region" description="Polar residues" evidence="1">
    <location>
        <begin position="30"/>
        <end position="39"/>
    </location>
</feature>
<sequence length="254" mass="28102">MPQTSRNGNDEMKRSIHDTQIEPPEPLFASTMSMSTVQRAQPKEFRDSCLSTEGYWKEKASNLQNAFAAGSDMNGQPQQQMNTLSDQSNHGSEDLPRPRPMVLNLSTTRPNIPAIQIQIPSPSTNPITPNTKPSSKPITNPPLSGNAISHILQHTKPDCPKAQTWITAQRISEETKQCLAQRIGCLGVTERGILERKIAARLAEKARQQGGVGLVQGQEQNQGKRVEEWVEGNLTAQQRVKRANVRLQRAVGLE</sequence>